<comment type="subcellular location">
    <subcellularLocation>
        <location evidence="2">Cytoplasm</location>
    </subcellularLocation>
    <subcellularLocation>
        <location evidence="1">Nucleus</location>
    </subcellularLocation>
</comment>
<dbReference type="InterPro" id="IPR000340">
    <property type="entry name" value="Dual-sp_phosphatase_cat-dom"/>
</dbReference>
<dbReference type="Pfam" id="PF00782">
    <property type="entry name" value="DSPc"/>
    <property type="match status" value="1"/>
</dbReference>
<evidence type="ECO:0000256" key="11">
    <source>
        <dbReference type="PIRSR" id="PIRSR000941-50"/>
    </source>
</evidence>
<dbReference type="GO" id="GO:0008138">
    <property type="term" value="F:protein tyrosine/serine/threonine phosphatase activity"/>
    <property type="evidence" value="ECO:0007669"/>
    <property type="project" value="InterPro"/>
</dbReference>
<dbReference type="GO" id="GO:0005634">
    <property type="term" value="C:nucleus"/>
    <property type="evidence" value="ECO:0007669"/>
    <property type="project" value="UniProtKB-SubCell"/>
</dbReference>
<evidence type="ECO:0000256" key="2">
    <source>
        <dbReference type="ARBA" id="ARBA00004496"/>
    </source>
</evidence>
<evidence type="ECO:0000256" key="9">
    <source>
        <dbReference type="ARBA" id="ARBA00048336"/>
    </source>
</evidence>
<gene>
    <name evidence="15 16" type="primary">LOC111127814</name>
</gene>
<dbReference type="RefSeq" id="XP_022328782.1">
    <property type="nucleotide sequence ID" value="XM_022473074.1"/>
</dbReference>
<keyword evidence="5" id="KW-0378">Hydrolase</keyword>
<dbReference type="PROSITE" id="PS50056">
    <property type="entry name" value="TYR_PHOSPHATASE_2"/>
    <property type="match status" value="1"/>
</dbReference>
<dbReference type="GO" id="GO:0005737">
    <property type="term" value="C:cytoplasm"/>
    <property type="evidence" value="ECO:0007669"/>
    <property type="project" value="UniProtKB-SubCell"/>
</dbReference>
<dbReference type="SUPFAM" id="SSF52799">
    <property type="entry name" value="(Phosphotyrosine protein) phosphatases II"/>
    <property type="match status" value="1"/>
</dbReference>
<dbReference type="AlphaFoldDB" id="A0A8B8DP67"/>
<evidence type="ECO:0000256" key="4">
    <source>
        <dbReference type="ARBA" id="ARBA00022490"/>
    </source>
</evidence>
<dbReference type="PROSITE" id="PS50054">
    <property type="entry name" value="TYR_PHOSPHATASE_DUAL"/>
    <property type="match status" value="1"/>
</dbReference>
<dbReference type="GeneID" id="111127814"/>
<proteinExistence type="inferred from homology"/>
<dbReference type="InterPro" id="IPR029021">
    <property type="entry name" value="Prot-tyrosine_phosphatase-like"/>
</dbReference>
<evidence type="ECO:0000256" key="3">
    <source>
        <dbReference type="ARBA" id="ARBA00008601"/>
    </source>
</evidence>
<dbReference type="PIRSF" id="PIRSF000941">
    <property type="entry name" value="DUSP12"/>
    <property type="match status" value="1"/>
</dbReference>
<keyword evidence="4" id="KW-0963">Cytoplasm</keyword>
<dbReference type="Gene3D" id="3.90.190.10">
    <property type="entry name" value="Protein tyrosine phosphatase superfamily"/>
    <property type="match status" value="1"/>
</dbReference>
<comment type="catalytic activity">
    <reaction evidence="10">
        <text>O-phospho-L-tyrosyl-[protein] + H2O = L-tyrosyl-[protein] + phosphate</text>
        <dbReference type="Rhea" id="RHEA:10684"/>
        <dbReference type="Rhea" id="RHEA-COMP:10136"/>
        <dbReference type="Rhea" id="RHEA-COMP:20101"/>
        <dbReference type="ChEBI" id="CHEBI:15377"/>
        <dbReference type="ChEBI" id="CHEBI:43474"/>
        <dbReference type="ChEBI" id="CHEBI:46858"/>
        <dbReference type="ChEBI" id="CHEBI:61978"/>
        <dbReference type="EC" id="3.1.3.48"/>
    </reaction>
</comment>
<dbReference type="GO" id="GO:0004722">
    <property type="term" value="F:protein serine/threonine phosphatase activity"/>
    <property type="evidence" value="ECO:0007669"/>
    <property type="project" value="UniProtKB-EC"/>
</dbReference>
<evidence type="ECO:0000256" key="5">
    <source>
        <dbReference type="ARBA" id="ARBA00022801"/>
    </source>
</evidence>
<dbReference type="InterPro" id="IPR000387">
    <property type="entry name" value="Tyr_Pase_dom"/>
</dbReference>
<dbReference type="RefSeq" id="XP_022328781.1">
    <property type="nucleotide sequence ID" value="XM_022473073.1"/>
</dbReference>
<feature type="domain" description="Tyrosine specific protein phosphatases" evidence="13">
    <location>
        <begin position="71"/>
        <end position="129"/>
    </location>
</feature>
<dbReference type="PANTHER" id="PTHR45848:SF4">
    <property type="entry name" value="DUAL SPECIFICITY PROTEIN PHOSPHATASE 12"/>
    <property type="match status" value="1"/>
</dbReference>
<evidence type="ECO:0000256" key="8">
    <source>
        <dbReference type="ARBA" id="ARBA00047761"/>
    </source>
</evidence>
<evidence type="ECO:0000256" key="10">
    <source>
        <dbReference type="ARBA" id="ARBA00051722"/>
    </source>
</evidence>
<comment type="catalytic activity">
    <reaction evidence="9">
        <text>O-phospho-L-threonyl-[protein] + H2O = L-threonyl-[protein] + phosphate</text>
        <dbReference type="Rhea" id="RHEA:47004"/>
        <dbReference type="Rhea" id="RHEA-COMP:11060"/>
        <dbReference type="Rhea" id="RHEA-COMP:11605"/>
        <dbReference type="ChEBI" id="CHEBI:15377"/>
        <dbReference type="ChEBI" id="CHEBI:30013"/>
        <dbReference type="ChEBI" id="CHEBI:43474"/>
        <dbReference type="ChEBI" id="CHEBI:61977"/>
        <dbReference type="EC" id="3.1.3.16"/>
    </reaction>
</comment>
<feature type="active site" description="Phosphocysteine intermediate" evidence="11">
    <location>
        <position position="94"/>
    </location>
</feature>
<dbReference type="OrthoDB" id="2017893at2759"/>
<dbReference type="Proteomes" id="UP000694844">
    <property type="component" value="Chromosome 4"/>
</dbReference>
<reference evidence="15 16" key="1">
    <citation type="submission" date="2025-04" db="UniProtKB">
        <authorList>
            <consortium name="RefSeq"/>
        </authorList>
    </citation>
    <scope>IDENTIFICATION</scope>
    <source>
        <tissue evidence="15 16">Whole sample</tissue>
    </source>
</reference>
<evidence type="ECO:0000313" key="14">
    <source>
        <dbReference type="Proteomes" id="UP000694844"/>
    </source>
</evidence>
<organism evidence="14 15">
    <name type="scientific">Crassostrea virginica</name>
    <name type="common">Eastern oyster</name>
    <dbReference type="NCBI Taxonomy" id="6565"/>
    <lineage>
        <taxon>Eukaryota</taxon>
        <taxon>Metazoa</taxon>
        <taxon>Spiralia</taxon>
        <taxon>Lophotrochozoa</taxon>
        <taxon>Mollusca</taxon>
        <taxon>Bivalvia</taxon>
        <taxon>Autobranchia</taxon>
        <taxon>Pteriomorphia</taxon>
        <taxon>Ostreida</taxon>
        <taxon>Ostreoidea</taxon>
        <taxon>Ostreidae</taxon>
        <taxon>Crassostrea</taxon>
    </lineage>
</organism>
<feature type="domain" description="Tyrosine-protein phosphatase" evidence="12">
    <location>
        <begin position="8"/>
        <end position="150"/>
    </location>
</feature>
<comment type="catalytic activity">
    <reaction evidence="8">
        <text>O-phospho-L-seryl-[protein] + H2O = L-seryl-[protein] + phosphate</text>
        <dbReference type="Rhea" id="RHEA:20629"/>
        <dbReference type="Rhea" id="RHEA-COMP:9863"/>
        <dbReference type="Rhea" id="RHEA-COMP:11604"/>
        <dbReference type="ChEBI" id="CHEBI:15377"/>
        <dbReference type="ChEBI" id="CHEBI:29999"/>
        <dbReference type="ChEBI" id="CHEBI:43474"/>
        <dbReference type="ChEBI" id="CHEBI:83421"/>
        <dbReference type="EC" id="3.1.3.16"/>
    </reaction>
</comment>
<evidence type="ECO:0000256" key="7">
    <source>
        <dbReference type="ARBA" id="ARBA00023242"/>
    </source>
</evidence>
<accession>A0A8B8DP67</accession>
<protein>
    <submittedName>
        <fullName evidence="15 16">Dual specificity protein phosphatase 12-like</fullName>
    </submittedName>
</protein>
<evidence type="ECO:0000313" key="16">
    <source>
        <dbReference type="RefSeq" id="XP_022328782.1"/>
    </source>
</evidence>
<dbReference type="PANTHER" id="PTHR45848">
    <property type="entry name" value="DUAL SPECIFICITY PROTEIN PHOSPHATASE 12 FAMILY MEMBER"/>
    <property type="match status" value="1"/>
</dbReference>
<evidence type="ECO:0000256" key="6">
    <source>
        <dbReference type="ARBA" id="ARBA00022912"/>
    </source>
</evidence>
<evidence type="ECO:0000259" key="13">
    <source>
        <dbReference type="PROSITE" id="PS50056"/>
    </source>
</evidence>
<keyword evidence="14" id="KW-1185">Reference proteome</keyword>
<dbReference type="InterPro" id="IPR016278">
    <property type="entry name" value="DUSP12"/>
</dbReference>
<dbReference type="CDD" id="cd14498">
    <property type="entry name" value="DSP"/>
    <property type="match status" value="1"/>
</dbReference>
<evidence type="ECO:0000256" key="1">
    <source>
        <dbReference type="ARBA" id="ARBA00004123"/>
    </source>
</evidence>
<dbReference type="PROSITE" id="PS00383">
    <property type="entry name" value="TYR_PHOSPHATASE_1"/>
    <property type="match status" value="1"/>
</dbReference>
<dbReference type="InterPro" id="IPR020422">
    <property type="entry name" value="TYR_PHOSPHATASE_DUAL_dom"/>
</dbReference>
<comment type="similarity">
    <text evidence="3">Belongs to the protein-tyrosine phosphatase family. Non-receptor class dual specificity subfamily.</text>
</comment>
<keyword evidence="6" id="KW-0904">Protein phosphatase</keyword>
<dbReference type="FunFam" id="3.90.190.10:FF:000056">
    <property type="entry name" value="Dual specificity phosphatase 12"/>
    <property type="match status" value="1"/>
</dbReference>
<dbReference type="KEGG" id="cvn:111127814"/>
<evidence type="ECO:0000313" key="15">
    <source>
        <dbReference type="RefSeq" id="XP_022328781.1"/>
    </source>
</evidence>
<dbReference type="SMART" id="SM00195">
    <property type="entry name" value="DSPc"/>
    <property type="match status" value="1"/>
</dbReference>
<evidence type="ECO:0000259" key="12">
    <source>
        <dbReference type="PROSITE" id="PS50054"/>
    </source>
</evidence>
<dbReference type="InterPro" id="IPR016130">
    <property type="entry name" value="Tyr_Pase_AS"/>
</dbReference>
<name>A0A8B8DP67_CRAVI</name>
<dbReference type="GO" id="GO:0004725">
    <property type="term" value="F:protein tyrosine phosphatase activity"/>
    <property type="evidence" value="ECO:0007669"/>
    <property type="project" value="UniProtKB-EC"/>
</dbReference>
<keyword evidence="7" id="KW-0539">Nucleus</keyword>
<sequence>MAGSKESDFTHIVDNIYIGAERAVHRTDELKQNNVTHILTINNVPLHRSVTENYKYKFVYGLDLEFTDLLSHFEECIHFIEDAAEDGGGVLIHCLMGCSRSATIVIAYLMYKNKVTYAEALETVKSRRPMVCPNEGFVSQLLLFEEMGCKIDKTHEKYRQYMLKKLANNLQGSTAEERCKLQAAYFDTAEEMKKDDVVFKCRKCRQALFKQSGIMKHSVGEGEVAFDWRGKVSFEIIEKSGDQEVCDLSYFIEPVKWMAGTIQELEGKLACPKCNCKIGSFIWYGERCPCGAWVAPAFHIQTTKVDMCKPRTVPTR</sequence>